<keyword evidence="4 7" id="KW-0812">Transmembrane</keyword>
<keyword evidence="10" id="KW-1185">Reference proteome</keyword>
<dbReference type="PROSITE" id="PS51201">
    <property type="entry name" value="RCK_N"/>
    <property type="match status" value="1"/>
</dbReference>
<dbReference type="InterPro" id="IPR006153">
    <property type="entry name" value="Cation/H_exchanger_TM"/>
</dbReference>
<dbReference type="Gene3D" id="1.20.1530.20">
    <property type="match status" value="1"/>
</dbReference>
<dbReference type="GO" id="GO:1902600">
    <property type="term" value="P:proton transmembrane transport"/>
    <property type="evidence" value="ECO:0007669"/>
    <property type="project" value="InterPro"/>
</dbReference>
<evidence type="ECO:0000256" key="2">
    <source>
        <dbReference type="ARBA" id="ARBA00005551"/>
    </source>
</evidence>
<dbReference type="InterPro" id="IPR036291">
    <property type="entry name" value="NAD(P)-bd_dom_sf"/>
</dbReference>
<dbReference type="EMBL" id="BLVP01000043">
    <property type="protein sequence ID" value="GFM38582.1"/>
    <property type="molecule type" value="Genomic_DNA"/>
</dbReference>
<keyword evidence="6 7" id="KW-0472">Membrane</keyword>
<feature type="transmembrane region" description="Helical" evidence="7">
    <location>
        <begin position="167"/>
        <end position="185"/>
    </location>
</feature>
<evidence type="ECO:0000256" key="4">
    <source>
        <dbReference type="ARBA" id="ARBA00022692"/>
    </source>
</evidence>
<evidence type="ECO:0000256" key="5">
    <source>
        <dbReference type="ARBA" id="ARBA00022989"/>
    </source>
</evidence>
<evidence type="ECO:0000256" key="1">
    <source>
        <dbReference type="ARBA" id="ARBA00004141"/>
    </source>
</evidence>
<reference evidence="9 10" key="1">
    <citation type="submission" date="2020-05" db="EMBL/GenBank/DDBJ databases">
        <title>Draft genome sequence of Desulfovibrio psychrotolerans JS1T.</title>
        <authorList>
            <person name="Ueno A."/>
            <person name="Tamazawa S."/>
            <person name="Tamamura S."/>
            <person name="Murakami T."/>
            <person name="Kiyama T."/>
            <person name="Inomata H."/>
            <person name="Amano Y."/>
            <person name="Miyakawa K."/>
            <person name="Tamaki H."/>
            <person name="Naganuma T."/>
            <person name="Kaneko K."/>
        </authorList>
    </citation>
    <scope>NUCLEOTIDE SEQUENCE [LARGE SCALE GENOMIC DNA]</scope>
    <source>
        <strain evidence="9 10">JS1</strain>
    </source>
</reference>
<evidence type="ECO:0000256" key="3">
    <source>
        <dbReference type="ARBA" id="ARBA00022448"/>
    </source>
</evidence>
<comment type="caution">
    <text evidence="9">The sequence shown here is derived from an EMBL/GenBank/DDBJ whole genome shotgun (WGS) entry which is preliminary data.</text>
</comment>
<dbReference type="Pfam" id="PF00999">
    <property type="entry name" value="Na_H_Exchanger"/>
    <property type="match status" value="1"/>
</dbReference>
<dbReference type="SUPFAM" id="SSF51735">
    <property type="entry name" value="NAD(P)-binding Rossmann-fold domains"/>
    <property type="match status" value="1"/>
</dbReference>
<dbReference type="InterPro" id="IPR003148">
    <property type="entry name" value="RCK_N"/>
</dbReference>
<comment type="subcellular location">
    <subcellularLocation>
        <location evidence="1">Membrane</location>
        <topology evidence="1">Multi-pass membrane protein</topology>
    </subcellularLocation>
</comment>
<protein>
    <submittedName>
        <fullName evidence="9">Potassium transporter Kef</fullName>
    </submittedName>
</protein>
<dbReference type="RefSeq" id="WP_174411187.1">
    <property type="nucleotide sequence ID" value="NZ_BLVP01000043.1"/>
</dbReference>
<keyword evidence="3" id="KW-0813">Transport</keyword>
<dbReference type="Pfam" id="PF02254">
    <property type="entry name" value="TrkA_N"/>
    <property type="match status" value="1"/>
</dbReference>
<evidence type="ECO:0000256" key="6">
    <source>
        <dbReference type="ARBA" id="ARBA00023136"/>
    </source>
</evidence>
<comment type="similarity">
    <text evidence="2">Belongs to the monovalent cation:proton antiporter 2 (CPA2) transporter (TC 2.A.37) family.</text>
</comment>
<feature type="transmembrane region" description="Helical" evidence="7">
    <location>
        <begin position="41"/>
        <end position="62"/>
    </location>
</feature>
<dbReference type="GO" id="GO:0016020">
    <property type="term" value="C:membrane"/>
    <property type="evidence" value="ECO:0007669"/>
    <property type="project" value="UniProtKB-SubCell"/>
</dbReference>
<feature type="transmembrane region" description="Helical" evidence="7">
    <location>
        <begin position="197"/>
        <end position="217"/>
    </location>
</feature>
<dbReference type="GO" id="GO:0015297">
    <property type="term" value="F:antiporter activity"/>
    <property type="evidence" value="ECO:0007669"/>
    <property type="project" value="InterPro"/>
</dbReference>
<name>A0A7J0BZI3_9BACT</name>
<evidence type="ECO:0000256" key="7">
    <source>
        <dbReference type="SAM" id="Phobius"/>
    </source>
</evidence>
<feature type="transmembrane region" description="Helical" evidence="7">
    <location>
        <begin position="74"/>
        <end position="96"/>
    </location>
</feature>
<dbReference type="Proteomes" id="UP000503820">
    <property type="component" value="Unassembled WGS sequence"/>
</dbReference>
<evidence type="ECO:0000259" key="8">
    <source>
        <dbReference type="PROSITE" id="PS51201"/>
    </source>
</evidence>
<proteinExistence type="inferred from homology"/>
<feature type="transmembrane region" description="Helical" evidence="7">
    <location>
        <begin position="271"/>
        <end position="297"/>
    </location>
</feature>
<evidence type="ECO:0000313" key="9">
    <source>
        <dbReference type="EMBL" id="GFM38582.1"/>
    </source>
</evidence>
<dbReference type="InterPro" id="IPR038770">
    <property type="entry name" value="Na+/solute_symporter_sf"/>
</dbReference>
<feature type="transmembrane region" description="Helical" evidence="7">
    <location>
        <begin position="108"/>
        <end position="128"/>
    </location>
</feature>
<dbReference type="AlphaFoldDB" id="A0A7J0BZI3"/>
<keyword evidence="5 7" id="KW-1133">Transmembrane helix</keyword>
<dbReference type="PANTHER" id="PTHR42751">
    <property type="entry name" value="SODIUM/HYDROGEN EXCHANGER FAMILY/TRKA DOMAIN PROTEIN"/>
    <property type="match status" value="1"/>
</dbReference>
<dbReference type="GO" id="GO:0006813">
    <property type="term" value="P:potassium ion transport"/>
    <property type="evidence" value="ECO:0007669"/>
    <property type="project" value="InterPro"/>
</dbReference>
<feature type="transmembrane region" description="Helical" evidence="7">
    <location>
        <begin position="246"/>
        <end position="265"/>
    </location>
</feature>
<gene>
    <name evidence="9" type="ORF">DSM19430T_32660</name>
</gene>
<feature type="transmembrane region" description="Helical" evidence="7">
    <location>
        <begin position="140"/>
        <end position="161"/>
    </location>
</feature>
<accession>A0A7J0BZI3</accession>
<feature type="domain" description="RCK N-terminal" evidence="8">
    <location>
        <begin position="385"/>
        <end position="503"/>
    </location>
</feature>
<sequence>MLVILVSFAFAFGLVLSRVGLPPMVGFLVAGFAYNMAGLTPPPGLDFVADLGITLLLFSIGLKLDVRGLLKAEIWASTTVQMIVTTVFMCGVLLLLQFGLGAPFMEMSLATVVILGFALSFSSTVFAVKVLEDKGDLTAFYGRIAIGILIMQDLFAVLFLSASEGKIPSPWAVCVLALPLLRPVFYRLLDVAGRGELFILCGLFIALGVGAEGFSLVGLKPDLGALVVGVLIAGHRRASELSKALFGFKELMLVGFFLSVGMGGLPTGEMLLVAVLLCLVLPVKTGIYHAIVSWFGIRARTSLFSSLSLTNYSEFGLIVTAIAAGQGILSQDWLLVMAMTVSLSFAVSSPLSTHSEKVYRSMFGWLRRFERGFCHPHDAPIDLGSVRAVVFGMGRIGAGAYDGLVPTFGKSICGVDHTPERVDFNRSQGRNVLLGDACDTEFWLKLRSDTGLELVILAMPNHQGNMYAAHQLKNLGFECQVAAIARYPEEVEELSAIGVCTAFNMYEQAGEGLARKAMEGCFLTA</sequence>
<evidence type="ECO:0000313" key="10">
    <source>
        <dbReference type="Proteomes" id="UP000503820"/>
    </source>
</evidence>
<dbReference type="PANTHER" id="PTHR42751:SF1">
    <property type="entry name" value="CATION_PROTON ANTIPORTER YBAL-RELATED"/>
    <property type="match status" value="1"/>
</dbReference>
<organism evidence="9 10">
    <name type="scientific">Desulfovibrio psychrotolerans</name>
    <dbReference type="NCBI Taxonomy" id="415242"/>
    <lineage>
        <taxon>Bacteria</taxon>
        <taxon>Pseudomonadati</taxon>
        <taxon>Thermodesulfobacteriota</taxon>
        <taxon>Desulfovibrionia</taxon>
        <taxon>Desulfovibrionales</taxon>
        <taxon>Desulfovibrionaceae</taxon>
        <taxon>Desulfovibrio</taxon>
    </lineage>
</organism>
<dbReference type="Gene3D" id="3.40.50.720">
    <property type="entry name" value="NAD(P)-binding Rossmann-like Domain"/>
    <property type="match status" value="1"/>
</dbReference>